<name>A0A835PBZ6_VANPL</name>
<accession>A0A835PBZ6</accession>
<organism evidence="1 2">
    <name type="scientific">Vanilla planifolia</name>
    <name type="common">Vanilla</name>
    <dbReference type="NCBI Taxonomy" id="51239"/>
    <lineage>
        <taxon>Eukaryota</taxon>
        <taxon>Viridiplantae</taxon>
        <taxon>Streptophyta</taxon>
        <taxon>Embryophyta</taxon>
        <taxon>Tracheophyta</taxon>
        <taxon>Spermatophyta</taxon>
        <taxon>Magnoliopsida</taxon>
        <taxon>Liliopsida</taxon>
        <taxon>Asparagales</taxon>
        <taxon>Orchidaceae</taxon>
        <taxon>Vanilloideae</taxon>
        <taxon>Vanilleae</taxon>
        <taxon>Vanilla</taxon>
    </lineage>
</organism>
<reference evidence="1 2" key="1">
    <citation type="journal article" date="2020" name="Nat. Food">
        <title>A phased Vanilla planifolia genome enables genetic improvement of flavour and production.</title>
        <authorList>
            <person name="Hasing T."/>
            <person name="Tang H."/>
            <person name="Brym M."/>
            <person name="Khazi F."/>
            <person name="Huang T."/>
            <person name="Chambers A.H."/>
        </authorList>
    </citation>
    <scope>NUCLEOTIDE SEQUENCE [LARGE SCALE GENOMIC DNA]</scope>
    <source>
        <tissue evidence="1">Leaf</tissue>
    </source>
</reference>
<dbReference type="Proteomes" id="UP000639772">
    <property type="component" value="Unassembled WGS sequence"/>
</dbReference>
<proteinExistence type="predicted"/>
<evidence type="ECO:0000313" key="1">
    <source>
        <dbReference type="EMBL" id="KAG0449610.1"/>
    </source>
</evidence>
<dbReference type="EMBL" id="JADCNM010000172">
    <property type="protein sequence ID" value="KAG0449610.1"/>
    <property type="molecule type" value="Genomic_DNA"/>
</dbReference>
<dbReference type="OrthoDB" id="1938621at2759"/>
<protein>
    <submittedName>
        <fullName evidence="1">Uncharacterized protein</fullName>
    </submittedName>
</protein>
<dbReference type="AlphaFoldDB" id="A0A835PBZ6"/>
<sequence length="56" mass="6350">MARPVIQFIQGTDEQNHTGHQANKILEMELMEQLAFIFDEPPCSILEPFGDITGFT</sequence>
<evidence type="ECO:0000313" key="2">
    <source>
        <dbReference type="Proteomes" id="UP000639772"/>
    </source>
</evidence>
<comment type="caution">
    <text evidence="1">The sequence shown here is derived from an EMBL/GenBank/DDBJ whole genome shotgun (WGS) entry which is preliminary data.</text>
</comment>
<gene>
    <name evidence="1" type="ORF">HPP92_027208</name>
</gene>